<evidence type="ECO:0000256" key="4">
    <source>
        <dbReference type="ARBA" id="ARBA00022531"/>
    </source>
</evidence>
<evidence type="ECO:0000313" key="12">
    <source>
        <dbReference type="Proteomes" id="UP000290759"/>
    </source>
</evidence>
<protein>
    <recommendedName>
        <fullName evidence="2">Photosynthetic reaction center cytochrome c subunit</fullName>
    </recommendedName>
</protein>
<evidence type="ECO:0000256" key="1">
    <source>
        <dbReference type="ARBA" id="ARBA00003196"/>
    </source>
</evidence>
<evidence type="ECO:0000256" key="5">
    <source>
        <dbReference type="ARBA" id="ARBA00022617"/>
    </source>
</evidence>
<gene>
    <name evidence="11" type="ORF">D3273_14955</name>
</gene>
<feature type="transmembrane region" description="Helical" evidence="10">
    <location>
        <begin position="6"/>
        <end position="22"/>
    </location>
</feature>
<feature type="region of interest" description="Disordered" evidence="9">
    <location>
        <begin position="406"/>
        <end position="462"/>
    </location>
</feature>
<keyword evidence="4" id="KW-0602">Photosynthesis</keyword>
<keyword evidence="10" id="KW-1133">Transmembrane helix</keyword>
<organism evidence="11 12">
    <name type="scientific">Lichenibacterium minor</name>
    <dbReference type="NCBI Taxonomy" id="2316528"/>
    <lineage>
        <taxon>Bacteria</taxon>
        <taxon>Pseudomonadati</taxon>
        <taxon>Pseudomonadota</taxon>
        <taxon>Alphaproteobacteria</taxon>
        <taxon>Hyphomicrobiales</taxon>
        <taxon>Lichenihabitantaceae</taxon>
        <taxon>Lichenibacterium</taxon>
    </lineage>
</organism>
<dbReference type="Gene3D" id="1.10.468.10">
    <property type="entry name" value="Photosynthetic Reaction Center, subunit C, domain 2"/>
    <property type="match status" value="2"/>
</dbReference>
<evidence type="ECO:0000256" key="7">
    <source>
        <dbReference type="ARBA" id="ARBA00022982"/>
    </source>
</evidence>
<proteinExistence type="predicted"/>
<dbReference type="Pfam" id="PF02276">
    <property type="entry name" value="CytoC_RC"/>
    <property type="match status" value="1"/>
</dbReference>
<evidence type="ECO:0000256" key="9">
    <source>
        <dbReference type="SAM" id="MobiDB-lite"/>
    </source>
</evidence>
<evidence type="ECO:0000256" key="2">
    <source>
        <dbReference type="ARBA" id="ARBA00015978"/>
    </source>
</evidence>
<dbReference type="NCBIfam" id="NF040706">
    <property type="entry name" value="photo_cyt_PufC"/>
    <property type="match status" value="1"/>
</dbReference>
<comment type="caution">
    <text evidence="11">The sequence shown here is derived from an EMBL/GenBank/DDBJ whole genome shotgun (WGS) entry which is preliminary data.</text>
</comment>
<dbReference type="GO" id="GO:0030077">
    <property type="term" value="C:plasma membrane light-harvesting complex"/>
    <property type="evidence" value="ECO:0007669"/>
    <property type="project" value="InterPro"/>
</dbReference>
<dbReference type="InterPro" id="IPR003158">
    <property type="entry name" value="Photosyn_RC_cyt_c-su"/>
</dbReference>
<dbReference type="Proteomes" id="UP000290759">
    <property type="component" value="Unassembled WGS sequence"/>
</dbReference>
<dbReference type="AlphaFoldDB" id="A0A4Q2U3T3"/>
<sequence>MRYLPYVAVGGALAVGAFLVLFPEWDRPPLVAENFGPAGQELVALKDPRRVIPYNVIPAALPAAPAGGPLAKDVYRNVQVLGDVPAAEFDRLMVAITQWVAPKQGCGFCHNLKPGADGAVNYADDAMYTDKVARRMIQMTMKINTDWGNHVAPSGVVCYTCHRGENVPPRVWYKQPTPEHSGILGKPRDWQTNARMIRDFFPTAGNQQWLVDDEDANLASNAAMVGERGSGVAAEQTAESLYVMMMQWSQALDANCDLCHASRALQSWHESTPYRMDGLWGQYMTQDINKNFLIPATNLFPRNMLGQVGDIGKVDCYTCHLQHQKPLGGYNVIEHYGILAPKGVSAGPDQGLRDIMRPTEVIGPAYDPTAKVVEVSIPAWPAPAPVASGAVPTVKGVQVGPAVVTPTGEQTGVTPARIGAPVSTSTEGTPGPVVQPPVDRDATPDDGKPPMKPIDPSTGKAP</sequence>
<keyword evidence="7" id="KW-0249">Electron transport</keyword>
<dbReference type="GO" id="GO:0005506">
    <property type="term" value="F:iron ion binding"/>
    <property type="evidence" value="ECO:0007669"/>
    <property type="project" value="InterPro"/>
</dbReference>
<dbReference type="GO" id="GO:0020037">
    <property type="term" value="F:heme binding"/>
    <property type="evidence" value="ECO:0007669"/>
    <property type="project" value="InterPro"/>
</dbReference>
<keyword evidence="3" id="KW-0813">Transport</keyword>
<comment type="function">
    <text evidence="1">The reaction center of purple bacteria contains a tightly bound cytochrome molecule which re-reduces the photo oxidized primary electron donor.</text>
</comment>
<dbReference type="GO" id="GO:0019684">
    <property type="term" value="P:photosynthesis, light reaction"/>
    <property type="evidence" value="ECO:0007669"/>
    <property type="project" value="InterPro"/>
</dbReference>
<evidence type="ECO:0000256" key="6">
    <source>
        <dbReference type="ARBA" id="ARBA00022723"/>
    </source>
</evidence>
<evidence type="ECO:0000313" key="11">
    <source>
        <dbReference type="EMBL" id="RYC31189.1"/>
    </source>
</evidence>
<evidence type="ECO:0000256" key="8">
    <source>
        <dbReference type="ARBA" id="ARBA00023004"/>
    </source>
</evidence>
<accession>A0A4Q2U3T3</accession>
<dbReference type="InterPro" id="IPR023119">
    <property type="entry name" value="Multihaem_cyt_PRC_cyt_su-like"/>
</dbReference>
<evidence type="ECO:0000256" key="3">
    <source>
        <dbReference type="ARBA" id="ARBA00022448"/>
    </source>
</evidence>
<dbReference type="CDD" id="cd09224">
    <property type="entry name" value="CytoC_RC"/>
    <property type="match status" value="1"/>
</dbReference>
<keyword evidence="5" id="KW-0349">Heme</keyword>
<feature type="compositionally biased region" description="Basic and acidic residues" evidence="9">
    <location>
        <begin position="438"/>
        <end position="449"/>
    </location>
</feature>
<keyword evidence="10" id="KW-0812">Transmembrane</keyword>
<dbReference type="SUPFAM" id="SSF48695">
    <property type="entry name" value="Multiheme cytochromes"/>
    <property type="match status" value="1"/>
</dbReference>
<dbReference type="GO" id="GO:0009055">
    <property type="term" value="F:electron transfer activity"/>
    <property type="evidence" value="ECO:0007669"/>
    <property type="project" value="InterPro"/>
</dbReference>
<dbReference type="OrthoDB" id="9813732at2"/>
<keyword evidence="8" id="KW-0408">Iron</keyword>
<reference evidence="11 12" key="1">
    <citation type="submission" date="2018-12" db="EMBL/GenBank/DDBJ databases">
        <authorList>
            <person name="Grouzdev D.S."/>
            <person name="Krutkina M.S."/>
        </authorList>
    </citation>
    <scope>NUCLEOTIDE SEQUENCE [LARGE SCALE GENOMIC DNA]</scope>
    <source>
        <strain evidence="11 12">RmlP026</strain>
    </source>
</reference>
<reference evidence="11 12" key="2">
    <citation type="submission" date="2019-02" db="EMBL/GenBank/DDBJ databases">
        <title>'Lichenibacterium ramalinii' gen. nov. sp. nov., 'Lichenibacterium minor' gen. nov. sp. nov.</title>
        <authorList>
            <person name="Pankratov T."/>
        </authorList>
    </citation>
    <scope>NUCLEOTIDE SEQUENCE [LARGE SCALE GENOMIC DNA]</scope>
    <source>
        <strain evidence="11 12">RmlP026</strain>
    </source>
</reference>
<dbReference type="EMBL" id="QYBB01000016">
    <property type="protein sequence ID" value="RYC31189.1"/>
    <property type="molecule type" value="Genomic_DNA"/>
</dbReference>
<keyword evidence="12" id="KW-1185">Reference proteome</keyword>
<dbReference type="RefSeq" id="WP_129227691.1">
    <property type="nucleotide sequence ID" value="NZ_QYBB01000016.1"/>
</dbReference>
<dbReference type="InterPro" id="IPR036280">
    <property type="entry name" value="Multihaem_cyt_sf"/>
</dbReference>
<keyword evidence="10" id="KW-0472">Membrane</keyword>
<name>A0A4Q2U3T3_9HYPH</name>
<evidence type="ECO:0000256" key="10">
    <source>
        <dbReference type="SAM" id="Phobius"/>
    </source>
</evidence>
<keyword evidence="6" id="KW-0479">Metal-binding</keyword>